<accession>A0ACD2U0M5</accession>
<sequence length="187" mass="20298">MKKVLNVAAGLLPMAADDFSVECEVLNYDPLTSVKNVLDGVMLGIFAGMVSAPEPLFNYSHSANFYSTLTPKSLDLIIGVSPHGFSLIDADTDRCLKVGGIVLITGNKKNKYILAKNSFSSTALENNYSPTAAPDNWILEMGQKILLHYPSHTSALERDTKLETLIFYKKNKDSAAAAVAEEEQKGP</sequence>
<proteinExistence type="predicted"/>
<comment type="caution">
    <text evidence="1">The sequence shown here is derived from an EMBL/GenBank/DDBJ whole genome shotgun (WGS) entry which is preliminary data.</text>
</comment>
<keyword evidence="2" id="KW-1185">Reference proteome</keyword>
<protein>
    <submittedName>
        <fullName evidence="1">Uncharacterized protein</fullName>
    </submittedName>
</protein>
<name>A0ACD2U0M5_9PSED</name>
<reference evidence="1" key="1">
    <citation type="submission" date="2017-05" db="EMBL/GenBank/DDBJ databases">
        <authorList>
            <person name="Varghese N."/>
            <person name="Submissions S."/>
        </authorList>
    </citation>
    <scope>NUCLEOTIDE SEQUENCE</scope>
    <source>
        <strain evidence="1">LMG 28168</strain>
    </source>
</reference>
<organism evidence="1 2">
    <name type="scientific">Pseudomonas helmanticensis</name>
    <dbReference type="NCBI Taxonomy" id="1471381"/>
    <lineage>
        <taxon>Bacteria</taxon>
        <taxon>Pseudomonadati</taxon>
        <taxon>Pseudomonadota</taxon>
        <taxon>Gammaproteobacteria</taxon>
        <taxon>Pseudomonadales</taxon>
        <taxon>Pseudomonadaceae</taxon>
        <taxon>Pseudomonas</taxon>
    </lineage>
</organism>
<evidence type="ECO:0000313" key="1">
    <source>
        <dbReference type="EMBL" id="SMQ22862.1"/>
    </source>
</evidence>
<gene>
    <name evidence="1" type="ORF">SAMN04488483_0615</name>
</gene>
<dbReference type="Proteomes" id="UP001158048">
    <property type="component" value="Unassembled WGS sequence"/>
</dbReference>
<evidence type="ECO:0000313" key="2">
    <source>
        <dbReference type="Proteomes" id="UP001158048"/>
    </source>
</evidence>
<dbReference type="EMBL" id="FXUY01000001">
    <property type="protein sequence ID" value="SMQ22862.1"/>
    <property type="molecule type" value="Genomic_DNA"/>
</dbReference>